<keyword evidence="5 7" id="KW-0131">Cell cycle</keyword>
<reference evidence="11 12" key="1">
    <citation type="journal article" date="2015" name="Nat. Commun.">
        <title>Genomic and transcriptomic evidence for scavenging of diverse organic compounds by widespread deep-sea archaea.</title>
        <authorList>
            <person name="Li M."/>
            <person name="Baker B.J."/>
            <person name="Anantharaman K."/>
            <person name="Jain S."/>
            <person name="Breier J.A."/>
            <person name="Dick G.J."/>
        </authorList>
    </citation>
    <scope>NUCLEOTIDE SEQUENCE [LARGE SCALE GENOMIC DNA]</scope>
    <source>
        <strain evidence="11">Cayman_51_deep</strain>
    </source>
</reference>
<dbReference type="InterPro" id="IPR020805">
    <property type="entry name" value="Cell_div_FtsZ_CS"/>
</dbReference>
<dbReference type="InterPro" id="IPR008280">
    <property type="entry name" value="Tub_FtsZ_C"/>
</dbReference>
<dbReference type="InterPro" id="IPR003008">
    <property type="entry name" value="Tubulin_FtsZ_GTPase"/>
</dbReference>
<dbReference type="SUPFAM" id="SSF55307">
    <property type="entry name" value="Tubulin C-terminal domain-like"/>
    <property type="match status" value="1"/>
</dbReference>
<dbReference type="Proteomes" id="UP000248161">
    <property type="component" value="Unassembled WGS sequence"/>
</dbReference>
<dbReference type="GO" id="GO:0005525">
    <property type="term" value="F:GTP binding"/>
    <property type="evidence" value="ECO:0007669"/>
    <property type="project" value="UniProtKB-UniRule"/>
</dbReference>
<dbReference type="GO" id="GO:0003924">
    <property type="term" value="F:GTPase activity"/>
    <property type="evidence" value="ECO:0007669"/>
    <property type="project" value="UniProtKB-UniRule"/>
</dbReference>
<organism evidence="11 12">
    <name type="scientific">Candidatus Thalassarchaeum betae</name>
    <dbReference type="NCBI Taxonomy" id="2599289"/>
    <lineage>
        <taxon>Archaea</taxon>
        <taxon>Methanobacteriati</taxon>
        <taxon>Thermoplasmatota</taxon>
        <taxon>Candidatus Poseidoniia</taxon>
        <taxon>Candidatus Poseidoniales</taxon>
        <taxon>Candidatus Thalassarchaeaceae</taxon>
        <taxon>Candidatus Thalassarchaeum</taxon>
    </lineage>
</organism>
<accession>A0A2V3HXW4</accession>
<feature type="binding site" evidence="5">
    <location>
        <position position="213"/>
    </location>
    <ligand>
        <name>GTP</name>
        <dbReference type="ChEBI" id="CHEBI:37565"/>
    </ligand>
</feature>
<dbReference type="Pfam" id="PF12327">
    <property type="entry name" value="FtsZ_C"/>
    <property type="match status" value="1"/>
</dbReference>
<protein>
    <recommendedName>
        <fullName evidence="5 6">Cell division protein FtsZ</fullName>
    </recommendedName>
</protein>
<evidence type="ECO:0000256" key="8">
    <source>
        <dbReference type="SAM" id="MobiDB-lite"/>
    </source>
</evidence>
<name>A0A2V3HXW4_9ARCH</name>
<dbReference type="GO" id="GO:0005737">
    <property type="term" value="C:cytoplasm"/>
    <property type="evidence" value="ECO:0007669"/>
    <property type="project" value="UniProtKB-SubCell"/>
</dbReference>
<dbReference type="SUPFAM" id="SSF52490">
    <property type="entry name" value="Tubulin nucleotide-binding domain-like"/>
    <property type="match status" value="1"/>
</dbReference>
<gene>
    <name evidence="5 11" type="primary">ftsZ</name>
    <name evidence="11" type="ORF">CXX69_00640</name>
</gene>
<dbReference type="GO" id="GO:0051258">
    <property type="term" value="P:protein polymerization"/>
    <property type="evidence" value="ECO:0007669"/>
    <property type="project" value="UniProtKB-UniRule"/>
</dbReference>
<evidence type="ECO:0000256" key="2">
    <source>
        <dbReference type="ARBA" id="ARBA00022741"/>
    </source>
</evidence>
<proteinExistence type="inferred from homology"/>
<dbReference type="InterPro" id="IPR036525">
    <property type="entry name" value="Tubulin/FtsZ_GTPase_sf"/>
</dbReference>
<evidence type="ECO:0000256" key="5">
    <source>
        <dbReference type="HAMAP-Rule" id="MF_00909"/>
    </source>
</evidence>
<comment type="caution">
    <text evidence="11">The sequence shown here is derived from an EMBL/GenBank/DDBJ whole genome shotgun (WGS) entry which is preliminary data.</text>
</comment>
<comment type="caution">
    <text evidence="5">Lacks conserved residue(s) required for the propagation of feature annotation.</text>
</comment>
<feature type="compositionally biased region" description="Basic and acidic residues" evidence="8">
    <location>
        <begin position="1"/>
        <end position="13"/>
    </location>
</feature>
<feature type="region of interest" description="Disordered" evidence="8">
    <location>
        <begin position="1"/>
        <end position="21"/>
    </location>
</feature>
<keyword evidence="2 5" id="KW-0547">Nucleotide-binding</keyword>
<dbReference type="Gene3D" id="3.40.50.1440">
    <property type="entry name" value="Tubulin/FtsZ, GTPase domain"/>
    <property type="match status" value="1"/>
</dbReference>
<keyword evidence="3 5" id="KW-0342">GTP-binding</keyword>
<evidence type="ECO:0000313" key="12">
    <source>
        <dbReference type="Proteomes" id="UP000248161"/>
    </source>
</evidence>
<dbReference type="EMBL" id="PSPG01000001">
    <property type="protein sequence ID" value="PXF22571.1"/>
    <property type="molecule type" value="Genomic_DNA"/>
</dbReference>
<dbReference type="InterPro" id="IPR024757">
    <property type="entry name" value="FtsZ_C"/>
</dbReference>
<keyword evidence="5 7" id="KW-0132">Cell division</keyword>
<dbReference type="PRINTS" id="PR00423">
    <property type="entry name" value="CELLDVISFTSZ"/>
</dbReference>
<sequence>MDRVLELHDDEGIPKAPVGTESDSELKSLLRSLQPKIRVFGCGGCGSNTVARLELEGLFDGTYVKGLAVNTDAQHLLTVSVENKVLIGRSARGRGAGGNPEKGEQAAYESERALKTEVDGCDLAFITAGLGGGTGTGSAHVVARLARTAGALTIAVVSYPFLSEGAMRKQNAEWGLERLREVCDTVVVLPNERLLEVDGVRDLPLDAAFRVADELLMRSIAGVSEMIAKEGVVNLDFEDLRSVMENGGGVAMIGLGEARGEGSAEKATEEALRSPLLDIDISDARGALVNVVGGPTLSLGDAEQCAKLIRDKINPYARIIWGATTDDSMGDEIRVLLVLTGVKSEQIHGAALHTQMRNLRDRTVEFVN</sequence>
<dbReference type="AlphaFoldDB" id="A0A2V3HXW4"/>
<dbReference type="HAMAP" id="MF_00909">
    <property type="entry name" value="FtsZ"/>
    <property type="match status" value="1"/>
</dbReference>
<dbReference type="NCBIfam" id="TIGR00065">
    <property type="entry name" value="ftsZ"/>
    <property type="match status" value="1"/>
</dbReference>
<evidence type="ECO:0000256" key="7">
    <source>
        <dbReference type="RuleBase" id="RU003360"/>
    </source>
</evidence>
<dbReference type="InterPro" id="IPR018316">
    <property type="entry name" value="Tubulin/FtsZ_2-layer-sand-dom"/>
</dbReference>
<dbReference type="SMART" id="SM00864">
    <property type="entry name" value="Tubulin"/>
    <property type="match status" value="1"/>
</dbReference>
<feature type="binding site" evidence="5">
    <location>
        <begin position="133"/>
        <end position="135"/>
    </location>
    <ligand>
        <name>GTP</name>
        <dbReference type="ChEBI" id="CHEBI:37565"/>
    </ligand>
</feature>
<comment type="subcellular location">
    <subcellularLocation>
        <location evidence="5">Cytoplasm</location>
    </subcellularLocation>
    <text evidence="5">Assembles at midcell at the inner surface of the cytoplasmic membrane.</text>
</comment>
<evidence type="ECO:0000256" key="3">
    <source>
        <dbReference type="ARBA" id="ARBA00023134"/>
    </source>
</evidence>
<dbReference type="Gene3D" id="3.30.1330.20">
    <property type="entry name" value="Tubulin/FtsZ, C-terminal domain"/>
    <property type="match status" value="1"/>
</dbReference>
<dbReference type="InterPro" id="IPR000158">
    <property type="entry name" value="Cell_div_FtsZ"/>
</dbReference>
<feature type="domain" description="Tubulin/FtsZ GTPase" evidence="9">
    <location>
        <begin position="36"/>
        <end position="231"/>
    </location>
</feature>
<comment type="similarity">
    <text evidence="1 5 7">Belongs to the FtsZ family.</text>
</comment>
<keyword evidence="4 5" id="KW-0717">Septation</keyword>
<comment type="subunit">
    <text evidence="5">Homodimer. Polymerizes to form a dynamic ring structure in a strictly GTP-dependent manner. Interacts directly with several other division proteins.</text>
</comment>
<feature type="binding site" evidence="5">
    <location>
        <position position="164"/>
    </location>
    <ligand>
        <name>GTP</name>
        <dbReference type="ChEBI" id="CHEBI:37565"/>
    </ligand>
</feature>
<dbReference type="Pfam" id="PF00091">
    <property type="entry name" value="Tubulin"/>
    <property type="match status" value="1"/>
</dbReference>
<evidence type="ECO:0000313" key="11">
    <source>
        <dbReference type="EMBL" id="PXF22571.1"/>
    </source>
</evidence>
<dbReference type="PANTHER" id="PTHR30314:SF3">
    <property type="entry name" value="MITOCHONDRIAL DIVISION PROTEIN FSZA"/>
    <property type="match status" value="1"/>
</dbReference>
<evidence type="ECO:0000256" key="4">
    <source>
        <dbReference type="ARBA" id="ARBA00023210"/>
    </source>
</evidence>
<dbReference type="InterPro" id="IPR045061">
    <property type="entry name" value="FtsZ/CetZ"/>
</dbReference>
<dbReference type="GO" id="GO:0043093">
    <property type="term" value="P:FtsZ-dependent cytokinesis"/>
    <property type="evidence" value="ECO:0007669"/>
    <property type="project" value="UniProtKB-UniRule"/>
</dbReference>
<dbReference type="PANTHER" id="PTHR30314">
    <property type="entry name" value="CELL DIVISION PROTEIN FTSZ-RELATED"/>
    <property type="match status" value="1"/>
</dbReference>
<dbReference type="PROSITE" id="PS01134">
    <property type="entry name" value="FTSZ_1"/>
    <property type="match status" value="1"/>
</dbReference>
<evidence type="ECO:0000259" key="9">
    <source>
        <dbReference type="SMART" id="SM00864"/>
    </source>
</evidence>
<evidence type="ECO:0000256" key="6">
    <source>
        <dbReference type="NCBIfam" id="TIGR00065"/>
    </source>
</evidence>
<feature type="domain" description="Tubulin/FtsZ 2-layer sandwich" evidence="10">
    <location>
        <begin position="233"/>
        <end position="351"/>
    </location>
</feature>
<dbReference type="CDD" id="cd02201">
    <property type="entry name" value="FtsZ_type1"/>
    <property type="match status" value="1"/>
</dbReference>
<feature type="binding site" evidence="5">
    <location>
        <position position="168"/>
    </location>
    <ligand>
        <name>GTP</name>
        <dbReference type="ChEBI" id="CHEBI:37565"/>
    </ligand>
</feature>
<comment type="function">
    <text evidence="5">Essential cell division protein that forms a contractile ring structure (Z ring) at the future cell division site. The regulation of the ring assembly controls the timing and the location of cell division. One of the functions of the FtsZ ring is to recruit other cell division proteins to the septum to produce a new cell wall between the dividing cells. Binds GTP and shows GTPase activity.</text>
</comment>
<dbReference type="InterPro" id="IPR037103">
    <property type="entry name" value="Tubulin/FtsZ-like_C"/>
</dbReference>
<keyword evidence="5" id="KW-0963">Cytoplasm</keyword>
<dbReference type="GO" id="GO:0032153">
    <property type="term" value="C:cell division site"/>
    <property type="evidence" value="ECO:0007669"/>
    <property type="project" value="UniProtKB-UniRule"/>
</dbReference>
<evidence type="ECO:0000256" key="1">
    <source>
        <dbReference type="ARBA" id="ARBA00009690"/>
    </source>
</evidence>
<evidence type="ECO:0000259" key="10">
    <source>
        <dbReference type="SMART" id="SM00865"/>
    </source>
</evidence>
<dbReference type="SMART" id="SM00865">
    <property type="entry name" value="Tubulin_C"/>
    <property type="match status" value="1"/>
</dbReference>